<evidence type="ECO:0000313" key="8">
    <source>
        <dbReference type="EMBL" id="OJI96891.1"/>
    </source>
</evidence>
<feature type="region of interest" description="Disordered" evidence="6">
    <location>
        <begin position="1"/>
        <end position="23"/>
    </location>
</feature>
<dbReference type="SUPFAM" id="SSF57701">
    <property type="entry name" value="Zn2/Cys6 DNA-binding domain"/>
    <property type="match status" value="1"/>
</dbReference>
<organism evidence="8 9">
    <name type="scientific">Aspergillus versicolor CBS 583.65</name>
    <dbReference type="NCBI Taxonomy" id="1036611"/>
    <lineage>
        <taxon>Eukaryota</taxon>
        <taxon>Fungi</taxon>
        <taxon>Dikarya</taxon>
        <taxon>Ascomycota</taxon>
        <taxon>Pezizomycotina</taxon>
        <taxon>Eurotiomycetes</taxon>
        <taxon>Eurotiomycetidae</taxon>
        <taxon>Eurotiales</taxon>
        <taxon>Aspergillaceae</taxon>
        <taxon>Aspergillus</taxon>
        <taxon>Aspergillus subgen. Nidulantes</taxon>
    </lineage>
</organism>
<evidence type="ECO:0000256" key="5">
    <source>
        <dbReference type="ARBA" id="ARBA00023242"/>
    </source>
</evidence>
<dbReference type="PANTHER" id="PTHR31001:SF82">
    <property type="entry name" value="ZN(II)2CYS6 TRANSCRIPTION FACTOR (EUROFUNG)"/>
    <property type="match status" value="1"/>
</dbReference>
<keyword evidence="2" id="KW-0805">Transcription regulation</keyword>
<dbReference type="VEuPathDB" id="FungiDB:ASPVEDRAFT_36284"/>
<dbReference type="GeneID" id="63726687"/>
<keyword evidence="5" id="KW-0539">Nucleus</keyword>
<gene>
    <name evidence="8" type="ORF">ASPVEDRAFT_36284</name>
</gene>
<evidence type="ECO:0000256" key="4">
    <source>
        <dbReference type="ARBA" id="ARBA00023163"/>
    </source>
</evidence>
<keyword evidence="3" id="KW-0238">DNA-binding</keyword>
<feature type="region of interest" description="Disordered" evidence="6">
    <location>
        <begin position="58"/>
        <end position="115"/>
    </location>
</feature>
<dbReference type="InterPro" id="IPR050613">
    <property type="entry name" value="Sec_Metabolite_Reg"/>
</dbReference>
<dbReference type="PROSITE" id="PS50048">
    <property type="entry name" value="ZN2_CY6_FUNGAL_2"/>
    <property type="match status" value="1"/>
</dbReference>
<dbReference type="RefSeq" id="XP_040662654.1">
    <property type="nucleotide sequence ID" value="XM_040811176.1"/>
</dbReference>
<evidence type="ECO:0000256" key="1">
    <source>
        <dbReference type="ARBA" id="ARBA00004123"/>
    </source>
</evidence>
<accession>A0A1L9P5U2</accession>
<dbReference type="PROSITE" id="PS00463">
    <property type="entry name" value="ZN2_CY6_FUNGAL_1"/>
    <property type="match status" value="1"/>
</dbReference>
<reference evidence="9" key="1">
    <citation type="journal article" date="2017" name="Genome Biol.">
        <title>Comparative genomics reveals high biological diversity and specific adaptations in the industrially and medically important fungal genus Aspergillus.</title>
        <authorList>
            <person name="de Vries R.P."/>
            <person name="Riley R."/>
            <person name="Wiebenga A."/>
            <person name="Aguilar-Osorio G."/>
            <person name="Amillis S."/>
            <person name="Uchima C.A."/>
            <person name="Anderluh G."/>
            <person name="Asadollahi M."/>
            <person name="Askin M."/>
            <person name="Barry K."/>
            <person name="Battaglia E."/>
            <person name="Bayram O."/>
            <person name="Benocci T."/>
            <person name="Braus-Stromeyer S.A."/>
            <person name="Caldana C."/>
            <person name="Canovas D."/>
            <person name="Cerqueira G.C."/>
            <person name="Chen F."/>
            <person name="Chen W."/>
            <person name="Choi C."/>
            <person name="Clum A."/>
            <person name="Dos Santos R.A."/>
            <person name="Damasio A.R."/>
            <person name="Diallinas G."/>
            <person name="Emri T."/>
            <person name="Fekete E."/>
            <person name="Flipphi M."/>
            <person name="Freyberg S."/>
            <person name="Gallo A."/>
            <person name="Gournas C."/>
            <person name="Habgood R."/>
            <person name="Hainaut M."/>
            <person name="Harispe M.L."/>
            <person name="Henrissat B."/>
            <person name="Hilden K.S."/>
            <person name="Hope R."/>
            <person name="Hossain A."/>
            <person name="Karabika E."/>
            <person name="Karaffa L."/>
            <person name="Karanyi Z."/>
            <person name="Krasevec N."/>
            <person name="Kuo A."/>
            <person name="Kusch H."/>
            <person name="LaButti K."/>
            <person name="Lagendijk E.L."/>
            <person name="Lapidus A."/>
            <person name="Levasseur A."/>
            <person name="Lindquist E."/>
            <person name="Lipzen A."/>
            <person name="Logrieco A.F."/>
            <person name="MacCabe A."/>
            <person name="Maekelae M.R."/>
            <person name="Malavazi I."/>
            <person name="Melin P."/>
            <person name="Meyer V."/>
            <person name="Mielnichuk N."/>
            <person name="Miskei M."/>
            <person name="Molnar A.P."/>
            <person name="Mule G."/>
            <person name="Ngan C.Y."/>
            <person name="Orejas M."/>
            <person name="Orosz E."/>
            <person name="Ouedraogo J.P."/>
            <person name="Overkamp K.M."/>
            <person name="Park H.-S."/>
            <person name="Perrone G."/>
            <person name="Piumi F."/>
            <person name="Punt P.J."/>
            <person name="Ram A.F."/>
            <person name="Ramon A."/>
            <person name="Rauscher S."/>
            <person name="Record E."/>
            <person name="Riano-Pachon D.M."/>
            <person name="Robert V."/>
            <person name="Roehrig J."/>
            <person name="Ruller R."/>
            <person name="Salamov A."/>
            <person name="Salih N.S."/>
            <person name="Samson R.A."/>
            <person name="Sandor E."/>
            <person name="Sanguinetti M."/>
            <person name="Schuetze T."/>
            <person name="Sepcic K."/>
            <person name="Shelest E."/>
            <person name="Sherlock G."/>
            <person name="Sophianopoulou V."/>
            <person name="Squina F.M."/>
            <person name="Sun H."/>
            <person name="Susca A."/>
            <person name="Todd R.B."/>
            <person name="Tsang A."/>
            <person name="Unkles S.E."/>
            <person name="van de Wiele N."/>
            <person name="van Rossen-Uffink D."/>
            <person name="Oliveira J.V."/>
            <person name="Vesth T.C."/>
            <person name="Visser J."/>
            <person name="Yu J.-H."/>
            <person name="Zhou M."/>
            <person name="Andersen M.R."/>
            <person name="Archer D.B."/>
            <person name="Baker S.E."/>
            <person name="Benoit I."/>
            <person name="Brakhage A.A."/>
            <person name="Braus G.H."/>
            <person name="Fischer R."/>
            <person name="Frisvad J.C."/>
            <person name="Goldman G.H."/>
            <person name="Houbraken J."/>
            <person name="Oakley B."/>
            <person name="Pocsi I."/>
            <person name="Scazzocchio C."/>
            <person name="Seiboth B."/>
            <person name="vanKuyk P.A."/>
            <person name="Wortman J."/>
            <person name="Dyer P.S."/>
            <person name="Grigoriev I.V."/>
        </authorList>
    </citation>
    <scope>NUCLEOTIDE SEQUENCE [LARGE SCALE GENOMIC DNA]</scope>
    <source>
        <strain evidence="9">CBS 583.65</strain>
    </source>
</reference>
<proteinExistence type="predicted"/>
<dbReference type="EMBL" id="KV878125">
    <property type="protein sequence ID" value="OJI96891.1"/>
    <property type="molecule type" value="Genomic_DNA"/>
</dbReference>
<dbReference type="SMART" id="SM00066">
    <property type="entry name" value="GAL4"/>
    <property type="match status" value="1"/>
</dbReference>
<dbReference type="GO" id="GO:0005634">
    <property type="term" value="C:nucleus"/>
    <property type="evidence" value="ECO:0007669"/>
    <property type="project" value="UniProtKB-SubCell"/>
</dbReference>
<dbReference type="Gene3D" id="4.10.240.10">
    <property type="entry name" value="Zn(2)-C6 fungal-type DNA-binding domain"/>
    <property type="match status" value="1"/>
</dbReference>
<dbReference type="Proteomes" id="UP000184073">
    <property type="component" value="Unassembled WGS sequence"/>
</dbReference>
<keyword evidence="4" id="KW-0804">Transcription</keyword>
<dbReference type="STRING" id="1036611.A0A1L9P5U2"/>
<dbReference type="OrthoDB" id="6612291at2759"/>
<protein>
    <recommendedName>
        <fullName evidence="7">Zn(2)-C6 fungal-type domain-containing protein</fullName>
    </recommendedName>
</protein>
<evidence type="ECO:0000259" key="7">
    <source>
        <dbReference type="PROSITE" id="PS50048"/>
    </source>
</evidence>
<feature type="compositionally biased region" description="Basic and acidic residues" evidence="6">
    <location>
        <begin position="79"/>
        <end position="89"/>
    </location>
</feature>
<dbReference type="InterPro" id="IPR001138">
    <property type="entry name" value="Zn2Cys6_DnaBD"/>
</dbReference>
<dbReference type="CDD" id="cd00067">
    <property type="entry name" value="GAL4"/>
    <property type="match status" value="1"/>
</dbReference>
<keyword evidence="9" id="KW-1185">Reference proteome</keyword>
<dbReference type="Pfam" id="PF00172">
    <property type="entry name" value="Zn_clus"/>
    <property type="match status" value="1"/>
</dbReference>
<feature type="domain" description="Zn(2)-C6 fungal-type" evidence="7">
    <location>
        <begin position="23"/>
        <end position="55"/>
    </location>
</feature>
<dbReference type="GO" id="GO:0000981">
    <property type="term" value="F:DNA-binding transcription factor activity, RNA polymerase II-specific"/>
    <property type="evidence" value="ECO:0007669"/>
    <property type="project" value="InterPro"/>
</dbReference>
<comment type="subcellular location">
    <subcellularLocation>
        <location evidence="1">Nucleus</location>
    </subcellularLocation>
</comment>
<dbReference type="CDD" id="cd12148">
    <property type="entry name" value="fungal_TF_MHR"/>
    <property type="match status" value="1"/>
</dbReference>
<evidence type="ECO:0000256" key="2">
    <source>
        <dbReference type="ARBA" id="ARBA00023015"/>
    </source>
</evidence>
<dbReference type="AlphaFoldDB" id="A0A1L9P5U2"/>
<dbReference type="GO" id="GO:0008270">
    <property type="term" value="F:zinc ion binding"/>
    <property type="evidence" value="ECO:0007669"/>
    <property type="project" value="InterPro"/>
</dbReference>
<evidence type="ECO:0000256" key="3">
    <source>
        <dbReference type="ARBA" id="ARBA00023125"/>
    </source>
</evidence>
<dbReference type="GO" id="GO:0003677">
    <property type="term" value="F:DNA binding"/>
    <property type="evidence" value="ECO:0007669"/>
    <property type="project" value="UniProtKB-KW"/>
</dbReference>
<name>A0A1L9P5U2_ASPVE</name>
<sequence>MPCRPSASGVEMSSRRRNGQAASCEPCRKDKVRCDHEAPICGRCQKRDITSRCFYHPAPLTRERDSPGPRSRPQRTSRSGKERSRRESLRPPSPTPSSVEISIRSPETDQSLPPGYFGPTSFVSVFSGGSESIFSSSNDVAQVPGNSHSMLPSFWVSETTKLLGILREISTIEQLVHGFYGTSQSAILPTLLISNIVAEMRGILEKDETPQTIYKKTTQILESTAQNFKMPPDIKGKDFHTLFRGTQMRLEIMGLVYSIAGRSCIFGLAHDRFPGHAEAASAARFQFSRRMLTASNTAIHVCKLLTPVNDMMSWLLHENMLLSCMLQGDSSSPTWHRLGELSSCILEVGLHRDCHNTENIPTFLREIRRRLFAAFNHSDKNMATFFGRPPHVSWRYCDSKPPLDISEDAIVGDDQDLERAMEELDNDGWNVNRTFRRTSWYRVRHILAPFREEILELSLRPVYSEAAERLKDISFRCTQAWNSIPEHLYYSASDWKSSHPVGVRVMMIASHLMYLYNIFLIQRLLTQHDPSAEAELLDVSSKILSAVLMLGRQQEPMVDIQRDFNSMIVLYGFPSASTLMKALQTQVRTSHPLPYAGSRAELIRNLSVFISHIDAMARPLTSNINHALFERASKVFTNILDEVLESRLPVSSAATGAAELEVGMRTSAAIEEDLSSSWAAEGMEFLDTLGFGAVFDQWVF</sequence>
<dbReference type="InterPro" id="IPR036864">
    <property type="entry name" value="Zn2-C6_fun-type_DNA-bd_sf"/>
</dbReference>
<evidence type="ECO:0000256" key="6">
    <source>
        <dbReference type="SAM" id="MobiDB-lite"/>
    </source>
</evidence>
<evidence type="ECO:0000313" key="9">
    <source>
        <dbReference type="Proteomes" id="UP000184073"/>
    </source>
</evidence>
<dbReference type="PANTHER" id="PTHR31001">
    <property type="entry name" value="UNCHARACTERIZED TRANSCRIPTIONAL REGULATORY PROTEIN"/>
    <property type="match status" value="1"/>
</dbReference>